<proteinExistence type="predicted"/>
<dbReference type="AlphaFoldDB" id="A0A2H0W8J5"/>
<name>A0A2H0W8J5_9BACT</name>
<keyword evidence="1" id="KW-1133">Transmembrane helix</keyword>
<evidence type="ECO:0000256" key="1">
    <source>
        <dbReference type="SAM" id="Phobius"/>
    </source>
</evidence>
<sequence>MPLVLFFIFFITLFFIAQSLSKNLFLLFYLFSRSRETSIEILTWAFLPGTIIHELSHLFLAELLRVKTGSLTFKPEIRENGEVRAGGLKIAKTDPLRHFLIGLAPTLTGLSLIFALAHFYLFSRFKIFFDLTTPQLGLLFLACYFVFQLSNTMFSSKKDLETALFPLLIVSLLVTAFYFSGLKVTLSPGLTKNISQGLINIDLSLGMTILIDLLFLGGIKLLLALKKPRIS</sequence>
<evidence type="ECO:0000313" key="3">
    <source>
        <dbReference type="Proteomes" id="UP000230093"/>
    </source>
</evidence>
<dbReference type="Proteomes" id="UP000230093">
    <property type="component" value="Unassembled WGS sequence"/>
</dbReference>
<protein>
    <submittedName>
        <fullName evidence="2">Uncharacterized protein</fullName>
    </submittedName>
</protein>
<feature type="transmembrane region" description="Helical" evidence="1">
    <location>
        <begin position="199"/>
        <end position="223"/>
    </location>
</feature>
<feature type="transmembrane region" description="Helical" evidence="1">
    <location>
        <begin position="127"/>
        <end position="147"/>
    </location>
</feature>
<organism evidence="2 3">
    <name type="scientific">Candidatus Beckwithbacteria bacterium CG10_big_fil_rev_8_21_14_0_10_34_10</name>
    <dbReference type="NCBI Taxonomy" id="1974495"/>
    <lineage>
        <taxon>Bacteria</taxon>
        <taxon>Candidatus Beckwithiibacteriota</taxon>
    </lineage>
</organism>
<feature type="transmembrane region" description="Helical" evidence="1">
    <location>
        <begin position="99"/>
        <end position="121"/>
    </location>
</feature>
<keyword evidence="1" id="KW-0472">Membrane</keyword>
<feature type="transmembrane region" description="Helical" evidence="1">
    <location>
        <begin position="159"/>
        <end position="179"/>
    </location>
</feature>
<gene>
    <name evidence="2" type="ORF">COT75_04380</name>
</gene>
<evidence type="ECO:0000313" key="2">
    <source>
        <dbReference type="EMBL" id="PIS08895.1"/>
    </source>
</evidence>
<dbReference type="EMBL" id="PEZT01000025">
    <property type="protein sequence ID" value="PIS08895.1"/>
    <property type="molecule type" value="Genomic_DNA"/>
</dbReference>
<keyword evidence="1" id="KW-0812">Transmembrane</keyword>
<accession>A0A2H0W8J5</accession>
<comment type="caution">
    <text evidence="2">The sequence shown here is derived from an EMBL/GenBank/DDBJ whole genome shotgun (WGS) entry which is preliminary data.</text>
</comment>
<reference evidence="3" key="1">
    <citation type="submission" date="2017-09" db="EMBL/GenBank/DDBJ databases">
        <title>Depth-based differentiation of microbial function through sediment-hosted aquifers and enrichment of novel symbionts in the deep terrestrial subsurface.</title>
        <authorList>
            <person name="Probst A.J."/>
            <person name="Ladd B."/>
            <person name="Jarett J.K."/>
            <person name="Geller-Mcgrath D.E."/>
            <person name="Sieber C.M.K."/>
            <person name="Emerson J.B."/>
            <person name="Anantharaman K."/>
            <person name="Thomas B.C."/>
            <person name="Malmstrom R."/>
            <person name="Stieglmeier M."/>
            <person name="Klingl A."/>
            <person name="Woyke T."/>
            <person name="Ryan C.M."/>
            <person name="Banfield J.F."/>
        </authorList>
    </citation>
    <scope>NUCLEOTIDE SEQUENCE [LARGE SCALE GENOMIC DNA]</scope>
</reference>